<comment type="cofactor">
    <cofactor evidence="7">
        <name>Mg(2+)</name>
        <dbReference type="ChEBI" id="CHEBI:18420"/>
    </cofactor>
</comment>
<feature type="transmembrane region" description="Helical" evidence="9">
    <location>
        <begin position="100"/>
        <end position="121"/>
    </location>
</feature>
<organism evidence="11 12">
    <name type="scientific">Spiribacter salinus</name>
    <dbReference type="NCBI Taxonomy" id="1335746"/>
    <lineage>
        <taxon>Bacteria</taxon>
        <taxon>Pseudomonadati</taxon>
        <taxon>Pseudomonadota</taxon>
        <taxon>Gammaproteobacteria</taxon>
        <taxon>Chromatiales</taxon>
        <taxon>Ectothiorhodospiraceae</taxon>
        <taxon>Spiribacter</taxon>
    </lineage>
</organism>
<dbReference type="Proteomes" id="UP000315400">
    <property type="component" value="Unassembled WGS sequence"/>
</dbReference>
<dbReference type="GO" id="GO:0005886">
    <property type="term" value="C:plasma membrane"/>
    <property type="evidence" value="ECO:0007669"/>
    <property type="project" value="UniProtKB-SubCell"/>
</dbReference>
<keyword evidence="3" id="KW-0808">Transferase</keyword>
<evidence type="ECO:0000256" key="1">
    <source>
        <dbReference type="ARBA" id="ARBA00004651"/>
    </source>
</evidence>
<dbReference type="GO" id="GO:0009103">
    <property type="term" value="P:lipopolysaccharide biosynthetic process"/>
    <property type="evidence" value="ECO:0007669"/>
    <property type="project" value="TreeGrafter"/>
</dbReference>
<keyword evidence="4 9" id="KW-0812">Transmembrane</keyword>
<feature type="transmembrane region" description="Helical" evidence="9">
    <location>
        <begin position="707"/>
        <end position="730"/>
    </location>
</feature>
<feature type="transmembrane region" description="Helical" evidence="9">
    <location>
        <begin position="247"/>
        <end position="264"/>
    </location>
</feature>
<dbReference type="GO" id="GO:0044038">
    <property type="term" value="P:cell wall macromolecule biosynthetic process"/>
    <property type="evidence" value="ECO:0007669"/>
    <property type="project" value="TreeGrafter"/>
</dbReference>
<proteinExistence type="predicted"/>
<dbReference type="GO" id="GO:0071555">
    <property type="term" value="P:cell wall organization"/>
    <property type="evidence" value="ECO:0007669"/>
    <property type="project" value="TreeGrafter"/>
</dbReference>
<feature type="region of interest" description="Disordered" evidence="8">
    <location>
        <begin position="827"/>
        <end position="847"/>
    </location>
</feature>
<feature type="domain" description="O-antigen ligase-related" evidence="10">
    <location>
        <begin position="581"/>
        <end position="724"/>
    </location>
</feature>
<feature type="transmembrane region" description="Helical" evidence="9">
    <location>
        <begin position="297"/>
        <end position="316"/>
    </location>
</feature>
<dbReference type="GO" id="GO:0016780">
    <property type="term" value="F:phosphotransferase activity, for other substituted phosphate groups"/>
    <property type="evidence" value="ECO:0007669"/>
    <property type="project" value="InterPro"/>
</dbReference>
<feature type="compositionally biased region" description="Basic and acidic residues" evidence="8">
    <location>
        <begin position="837"/>
        <end position="847"/>
    </location>
</feature>
<feature type="transmembrane region" description="Helical" evidence="9">
    <location>
        <begin position="775"/>
        <end position="793"/>
    </location>
</feature>
<feature type="binding site" evidence="7">
    <location>
        <position position="217"/>
    </location>
    <ligand>
        <name>Mg(2+)</name>
        <dbReference type="ChEBI" id="CHEBI:18420"/>
    </ligand>
</feature>
<dbReference type="PANTHER" id="PTHR22926:SF3">
    <property type="entry name" value="UNDECAPRENYL-PHOSPHATE ALPHA-N-ACETYLGLUCOSAMINYL 1-PHOSPHATE TRANSFERASE"/>
    <property type="match status" value="1"/>
</dbReference>
<evidence type="ECO:0000259" key="10">
    <source>
        <dbReference type="Pfam" id="PF04932"/>
    </source>
</evidence>
<accession>A0A540VRN1</accession>
<feature type="transmembrane region" description="Helical" evidence="9">
    <location>
        <begin position="71"/>
        <end position="88"/>
    </location>
</feature>
<feature type="transmembrane region" description="Helical" evidence="9">
    <location>
        <begin position="742"/>
        <end position="763"/>
    </location>
</feature>
<feature type="transmembrane region" description="Helical" evidence="9">
    <location>
        <begin position="557"/>
        <end position="576"/>
    </location>
</feature>
<dbReference type="InterPro" id="IPR000715">
    <property type="entry name" value="Glycosyl_transferase_4"/>
</dbReference>
<feature type="transmembrane region" description="Helical" evidence="9">
    <location>
        <begin position="46"/>
        <end position="65"/>
    </location>
</feature>
<keyword evidence="7" id="KW-0479">Metal-binding</keyword>
<feature type="transmembrane region" description="Helical" evidence="9">
    <location>
        <begin position="428"/>
        <end position="449"/>
    </location>
</feature>
<dbReference type="AlphaFoldDB" id="A0A540VRN1"/>
<keyword evidence="6 9" id="KW-0472">Membrane</keyword>
<feature type="transmembrane region" description="Helical" evidence="9">
    <location>
        <begin position="127"/>
        <end position="148"/>
    </location>
</feature>
<evidence type="ECO:0000256" key="9">
    <source>
        <dbReference type="SAM" id="Phobius"/>
    </source>
</evidence>
<comment type="caution">
    <text evidence="11">The sequence shown here is derived from an EMBL/GenBank/DDBJ whole genome shotgun (WGS) entry which is preliminary data.</text>
</comment>
<evidence type="ECO:0000256" key="7">
    <source>
        <dbReference type="PIRSR" id="PIRSR600715-1"/>
    </source>
</evidence>
<feature type="transmembrane region" description="Helical" evidence="9">
    <location>
        <begin position="213"/>
        <end position="235"/>
    </location>
</feature>
<gene>
    <name evidence="11" type="ORF">FKY71_08745</name>
</gene>
<evidence type="ECO:0000313" key="12">
    <source>
        <dbReference type="Proteomes" id="UP000315400"/>
    </source>
</evidence>
<dbReference type="PANTHER" id="PTHR22926">
    <property type="entry name" value="PHOSPHO-N-ACETYLMURAMOYL-PENTAPEPTIDE-TRANSFERASE"/>
    <property type="match status" value="1"/>
</dbReference>
<dbReference type="Pfam" id="PF00953">
    <property type="entry name" value="Glycos_transf_4"/>
    <property type="match status" value="1"/>
</dbReference>
<evidence type="ECO:0000256" key="5">
    <source>
        <dbReference type="ARBA" id="ARBA00022989"/>
    </source>
</evidence>
<keyword evidence="7" id="KW-0460">Magnesium</keyword>
<dbReference type="Pfam" id="PF04932">
    <property type="entry name" value="Wzy_C"/>
    <property type="match status" value="1"/>
</dbReference>
<evidence type="ECO:0000256" key="6">
    <source>
        <dbReference type="ARBA" id="ARBA00023136"/>
    </source>
</evidence>
<protein>
    <recommendedName>
        <fullName evidence="10">O-antigen ligase-related domain-containing protein</fullName>
    </recommendedName>
</protein>
<reference evidence="11 12" key="1">
    <citation type="submission" date="2019-06" db="EMBL/GenBank/DDBJ databases">
        <title>Metagenome assembled Genome of Spiribacter salinus SL48-SHIP from the microbial mat of Salt Lake 48 (Novosibirsk region, Russia).</title>
        <authorList>
            <person name="Shipova A."/>
            <person name="Rozanov A.S."/>
            <person name="Bryanskaya A.V."/>
            <person name="Peltek S.E."/>
        </authorList>
    </citation>
    <scope>NUCLEOTIDE SEQUENCE [LARGE SCALE GENOMIC DNA]</scope>
    <source>
        <strain evidence="11">SL48-SHIP-2</strain>
    </source>
</reference>
<dbReference type="GO" id="GO:0046872">
    <property type="term" value="F:metal ion binding"/>
    <property type="evidence" value="ECO:0007669"/>
    <property type="project" value="UniProtKB-KW"/>
</dbReference>
<dbReference type="CDD" id="cd06853">
    <property type="entry name" value="GT_WecA_like"/>
    <property type="match status" value="1"/>
</dbReference>
<keyword evidence="2" id="KW-1003">Cell membrane</keyword>
<feature type="transmembrane region" description="Helical" evidence="9">
    <location>
        <begin position="528"/>
        <end position="550"/>
    </location>
</feature>
<dbReference type="EMBL" id="VIFK01000063">
    <property type="protein sequence ID" value="TQE99419.1"/>
    <property type="molecule type" value="Genomic_DNA"/>
</dbReference>
<evidence type="ECO:0000256" key="2">
    <source>
        <dbReference type="ARBA" id="ARBA00022475"/>
    </source>
</evidence>
<feature type="transmembrane region" description="Helical" evidence="9">
    <location>
        <begin position="582"/>
        <end position="600"/>
    </location>
</feature>
<dbReference type="InterPro" id="IPR007016">
    <property type="entry name" value="O-antigen_ligase-rel_domated"/>
</dbReference>
<feature type="transmembrane region" description="Helical" evidence="9">
    <location>
        <begin position="382"/>
        <end position="398"/>
    </location>
</feature>
<feature type="binding site" evidence="7">
    <location>
        <position position="152"/>
    </location>
    <ligand>
        <name>Mg(2+)</name>
        <dbReference type="ChEBI" id="CHEBI:18420"/>
    </ligand>
</feature>
<evidence type="ECO:0000256" key="4">
    <source>
        <dbReference type="ARBA" id="ARBA00022692"/>
    </source>
</evidence>
<sequence>MTVALIPHLVMAFAITAGLVLVLRGPAERLDLVDRPGGRKRHARPTPLIGGLAMTAGFLVAVATIDAALRPYAALFTGMGLLLSCGVLDDLRDLGSTAKFVVQLIVATLVVAWGGLVVTHVGSIGPWGAVGLGSWAVPLTLFGIVGLINAVNMLDGVDGLAGGAAAAMLVWLAVAAVFNGLAETAVVIAVLAAAVGGFLLFNVRHPWRSVASAFLGDSGSLVLGLAIAWFCIEIATAGPDAPVSPVALAWVVALPVMDTVSLMLRRLIKGQSPFVADREHLHHLFLRAGYSVGQTTALLVGIAFALGGLGVVLSAYGVPDPLLALGLLVAIGLHFTFIRYAWRTMKALRRLGQRRDGEAGLALAPNRTVECLGSPVRGWRRGLALGGLYLTIAAIPLSTALTNIGMAIVAVATILSAPLFLRDMVRLPLFWLTLALTSYVGLAALLGAWQSPDLAAASEPHWRHVLRVTGLLSLPMAWWLAGARFHWPWLFWVLIAGSGTAFALDAHWSQLLQGGLGDSRHYGSPDEYASVAACVLVLMFATCVSAVGRFGRGWRPAFTLIISVVAAVPVLLLLVASDYITAWLGAGVGFLVVGACAGVYGLGRRQWAGLLGGSALVALLGFGSWLLIHEQVPAVAAFQEPVQAGALYLGGEPELARDTHAATAERLGIWSAALERLADRPVFGWGGVYPSAGATDAAAGPDGYMNFYLSLLVGYGLVGFSLFATVVYLLVHRLARATSNRLLPVGVATALYGALGAMGMMMLLSTQIDQTASRALIMVLFALCGAVGVMRLWQRDHLRACRHAPNDDARRFADVEGVVPFTERARAAAAGSAVEPDEPRQDASRPH</sequence>
<feature type="transmembrane region" description="Helical" evidence="9">
    <location>
        <begin position="404"/>
        <end position="421"/>
    </location>
</feature>
<feature type="transmembrane region" description="Helical" evidence="9">
    <location>
        <begin position="322"/>
        <end position="342"/>
    </location>
</feature>
<evidence type="ECO:0000256" key="3">
    <source>
        <dbReference type="ARBA" id="ARBA00022679"/>
    </source>
</evidence>
<evidence type="ECO:0000256" key="8">
    <source>
        <dbReference type="SAM" id="MobiDB-lite"/>
    </source>
</evidence>
<feature type="transmembrane region" description="Helical" evidence="9">
    <location>
        <begin position="607"/>
        <end position="628"/>
    </location>
</feature>
<evidence type="ECO:0000313" key="11">
    <source>
        <dbReference type="EMBL" id="TQE99419.1"/>
    </source>
</evidence>
<comment type="subcellular location">
    <subcellularLocation>
        <location evidence="1">Cell membrane</location>
        <topology evidence="1">Multi-pass membrane protein</topology>
    </subcellularLocation>
</comment>
<keyword evidence="5 9" id="KW-1133">Transmembrane helix</keyword>
<feature type="transmembrane region" description="Helical" evidence="9">
    <location>
        <begin position="489"/>
        <end position="508"/>
    </location>
</feature>
<feature type="transmembrane region" description="Helical" evidence="9">
    <location>
        <begin position="160"/>
        <end position="178"/>
    </location>
</feature>
<feature type="transmembrane region" description="Helical" evidence="9">
    <location>
        <begin position="6"/>
        <end position="25"/>
    </location>
</feature>
<feature type="transmembrane region" description="Helical" evidence="9">
    <location>
        <begin position="184"/>
        <end position="201"/>
    </location>
</feature>
<feature type="transmembrane region" description="Helical" evidence="9">
    <location>
        <begin position="461"/>
        <end position="482"/>
    </location>
</feature>
<name>A0A540VRN1_9GAMM</name>